<dbReference type="InterPro" id="IPR000048">
    <property type="entry name" value="IQ_motif_EF-hand-BS"/>
</dbReference>
<dbReference type="SMART" id="SM00456">
    <property type="entry name" value="WW"/>
    <property type="match status" value="2"/>
</dbReference>
<evidence type="ECO:0000256" key="5">
    <source>
        <dbReference type="SAM" id="MobiDB-lite"/>
    </source>
</evidence>
<dbReference type="GO" id="GO:0051295">
    <property type="term" value="P:establishment of meiotic spindle localization"/>
    <property type="evidence" value="ECO:0007669"/>
    <property type="project" value="TreeGrafter"/>
</dbReference>
<dbReference type="GO" id="GO:0000278">
    <property type="term" value="P:mitotic cell cycle"/>
    <property type="evidence" value="ECO:0007669"/>
    <property type="project" value="TreeGrafter"/>
</dbReference>
<dbReference type="GO" id="GO:0005737">
    <property type="term" value="C:cytoplasm"/>
    <property type="evidence" value="ECO:0007669"/>
    <property type="project" value="UniProtKB-SubCell"/>
</dbReference>
<feature type="region of interest" description="Disordered" evidence="5">
    <location>
        <begin position="195"/>
        <end position="223"/>
    </location>
</feature>
<evidence type="ECO:0000313" key="8">
    <source>
        <dbReference type="Proteomes" id="UP000243579"/>
    </source>
</evidence>
<dbReference type="CDD" id="cd19757">
    <property type="entry name" value="Bbox1"/>
    <property type="match status" value="1"/>
</dbReference>
<dbReference type="PANTHER" id="PTHR22706">
    <property type="entry name" value="ASSEMBLY FACTOR FOR SPINDLE MICROTUBULES"/>
    <property type="match status" value="1"/>
</dbReference>
<dbReference type="PROSITE" id="PS50096">
    <property type="entry name" value="IQ"/>
    <property type="match status" value="10"/>
</dbReference>
<organism evidence="7 8">
    <name type="scientific">Achlya hypogyna</name>
    <name type="common">Oomycete</name>
    <name type="synonym">Protoachlya hypogyna</name>
    <dbReference type="NCBI Taxonomy" id="1202772"/>
    <lineage>
        <taxon>Eukaryota</taxon>
        <taxon>Sar</taxon>
        <taxon>Stramenopiles</taxon>
        <taxon>Oomycota</taxon>
        <taxon>Saprolegniomycetes</taxon>
        <taxon>Saprolegniales</taxon>
        <taxon>Achlyaceae</taxon>
        <taxon>Achlya</taxon>
    </lineage>
</organism>
<dbReference type="Gene3D" id="3.40.1440.10">
    <property type="entry name" value="GIY-YIG endonuclease"/>
    <property type="match status" value="1"/>
</dbReference>
<dbReference type="InterPro" id="IPR001202">
    <property type="entry name" value="WW_dom"/>
</dbReference>
<proteinExistence type="predicted"/>
<evidence type="ECO:0000256" key="4">
    <source>
        <dbReference type="ARBA" id="ARBA00022860"/>
    </source>
</evidence>
<dbReference type="STRING" id="1202772.A0A1V9YZ04"/>
<keyword evidence="3" id="KW-0677">Repeat</keyword>
<evidence type="ECO:0000313" key="7">
    <source>
        <dbReference type="EMBL" id="OQR90976.1"/>
    </source>
</evidence>
<comment type="caution">
    <text evidence="7">The sequence shown here is derived from an EMBL/GenBank/DDBJ whole genome shotgun (WGS) entry which is preliminary data.</text>
</comment>
<dbReference type="PANTHER" id="PTHR22706:SF1">
    <property type="entry name" value="ASSEMBLY FACTOR FOR SPINDLE MICROTUBULES"/>
    <property type="match status" value="1"/>
</dbReference>
<name>A0A1V9YZ04_ACHHY</name>
<dbReference type="GO" id="GO:0007051">
    <property type="term" value="P:spindle organization"/>
    <property type="evidence" value="ECO:0007669"/>
    <property type="project" value="TreeGrafter"/>
</dbReference>
<dbReference type="Proteomes" id="UP000243579">
    <property type="component" value="Unassembled WGS sequence"/>
</dbReference>
<dbReference type="GO" id="GO:0000922">
    <property type="term" value="C:spindle pole"/>
    <property type="evidence" value="ECO:0007669"/>
    <property type="project" value="TreeGrafter"/>
</dbReference>
<dbReference type="Gene3D" id="2.20.70.10">
    <property type="match status" value="2"/>
</dbReference>
<dbReference type="InterPro" id="IPR051185">
    <property type="entry name" value="ASPM"/>
</dbReference>
<protein>
    <recommendedName>
        <fullName evidence="6">WW domain-containing protein</fullName>
    </recommendedName>
</protein>
<sequence length="1296" mass="150673">MPHASAAADAVLRDVYLFRTITALQDGVPPSVQKALQRWNLAKRQVRDLWGPSFAWLSQAEAARGPILVQSSQCKLVNCWPINGTSPSMAKKASVYDSLWHRSYVVFAAIAAGDHDLVRHLAAHSPELFSGQCVKVAEYYGHTHLTAFLASLFSLCNGALHAFRMKRQRPEPVDYLHAPPQVEYALRLQATHARATKSKHLSTSRPIPANQAKEPRPTNDSVQVTFPKAPRFRYRGANDSPAAPKMRQLTPQINAGIYVVRNTRTGHAYFGSTWDLDNAKSQNLAELQNGTHVNLAMVRSVAAHGFRDTSFHAIPTGREFHFRELEDTLAQRLALFIARAQKTHVRRLFRRWQHGYFAFAWPLWILSVANDRDVERTAAAIELQRSWRGHVGRGVFLGQRRFCAARRLQVLARGFIARRRLLRLRQDRRSRTIQHAVKGFLHHKQFKHHRRCKAATATLQRVWRGYRGRLRALQRRQALQEHTAARCLQKATRRFCSRRRWQRHRRQRAEDSYATVLQRAWRGHIGRRAAHVQSQRRDNARRLERAAATIQDAYHEFLVRKFQYAARGAYTQKVMARKLSLYWRNYVARKFGWAALQIHLEHKTATRLQRWFRHAAARLRIRRGCYRCKRERRAITLQRVVRGYLARHFKVPTARRIRALHGAANYVGQWYRSLKWARLVRFVLRTKAATQIQAAFRSFGFYRRYQACKTEWREARAAITIQCQFRIHVAKAAFRRRIEVLRQGACAECRAVVASVYSTALALELCSFCLQTIYEITGTTNDRVLPVEVYRRQRAMATKITACYRGYAARLLRTFPACSTCGTKAVRRICLDCPRSACHSCTAMVHALPYNRHHCAWLLAEHDQRVTAAIRLQARARCFFERATLQKLRNNRRQLAAVRLQGWWRARYSRHMARLLAEQVSAHEARCLEAAGAIQRVYRGVRGRRLAADERALRRAVVQVQAHFRGMSARRRASEERQRRREMREKAAAVVIQCALRQFVGRQILHHRRVFVAARRIQCALRVYLAKGVLLALQIEYERQVQLAIEQVKHRRKVRAVTRIQSQYRRRRDFRVAVAKRLEVASERRRLWERVCRFVEARSTRVLQRAYLRHYHFLAAQATRIQSLVRSHAARRVFRQLREEAWERRRCIASVTLQCFGRTIFAKRQLRQLREAAVSTTTTSSPWIECFDEATGYPYYFNTETQETVWDQPADDASAAIHDASDNNDGDDTTKVQTEPKWTECWDESYGAYYYINAATGETTWANPTSNQTTYDWYYDEAGRIVYYTPATDSPEQPSA</sequence>
<evidence type="ECO:0000256" key="1">
    <source>
        <dbReference type="ARBA" id="ARBA00004496"/>
    </source>
</evidence>
<dbReference type="EMBL" id="JNBR01000564">
    <property type="protein sequence ID" value="OQR90976.1"/>
    <property type="molecule type" value="Genomic_DNA"/>
</dbReference>
<feature type="domain" description="WW" evidence="6">
    <location>
        <begin position="1232"/>
        <end position="1266"/>
    </location>
</feature>
<dbReference type="OrthoDB" id="2148418at2759"/>
<dbReference type="Pfam" id="PF00397">
    <property type="entry name" value="WW"/>
    <property type="match status" value="2"/>
</dbReference>
<dbReference type="Pfam" id="PF00612">
    <property type="entry name" value="IQ"/>
    <property type="match status" value="3"/>
</dbReference>
<dbReference type="PROSITE" id="PS50020">
    <property type="entry name" value="WW_DOMAIN_2"/>
    <property type="match status" value="2"/>
</dbReference>
<reference evidence="7 8" key="1">
    <citation type="journal article" date="2014" name="Genome Biol. Evol.">
        <title>The secreted proteins of Achlya hypogyna and Thraustotheca clavata identify the ancestral oomycete secretome and reveal gene acquisitions by horizontal gene transfer.</title>
        <authorList>
            <person name="Misner I."/>
            <person name="Blouin N."/>
            <person name="Leonard G."/>
            <person name="Richards T.A."/>
            <person name="Lane C.E."/>
        </authorList>
    </citation>
    <scope>NUCLEOTIDE SEQUENCE [LARGE SCALE GENOMIC DNA]</scope>
    <source>
        <strain evidence="7 8">ATCC 48635</strain>
    </source>
</reference>
<dbReference type="Gene3D" id="1.20.5.190">
    <property type="match status" value="4"/>
</dbReference>
<dbReference type="SUPFAM" id="SSF51045">
    <property type="entry name" value="WW domain"/>
    <property type="match status" value="2"/>
</dbReference>
<evidence type="ECO:0000256" key="2">
    <source>
        <dbReference type="ARBA" id="ARBA00022490"/>
    </source>
</evidence>
<dbReference type="InterPro" id="IPR036020">
    <property type="entry name" value="WW_dom_sf"/>
</dbReference>
<dbReference type="SMART" id="SM00015">
    <property type="entry name" value="IQ"/>
    <property type="match status" value="16"/>
</dbReference>
<gene>
    <name evidence="7" type="ORF">ACHHYP_05098</name>
</gene>
<dbReference type="GO" id="GO:0005516">
    <property type="term" value="F:calmodulin binding"/>
    <property type="evidence" value="ECO:0007669"/>
    <property type="project" value="UniProtKB-KW"/>
</dbReference>
<evidence type="ECO:0000256" key="3">
    <source>
        <dbReference type="ARBA" id="ARBA00022737"/>
    </source>
</evidence>
<keyword evidence="2" id="KW-0963">Cytoplasm</keyword>
<accession>A0A1V9YZ04</accession>
<feature type="region of interest" description="Disordered" evidence="5">
    <location>
        <begin position="1216"/>
        <end position="1235"/>
    </location>
</feature>
<dbReference type="InterPro" id="IPR035901">
    <property type="entry name" value="GIY-YIG_endonuc_sf"/>
</dbReference>
<dbReference type="CDD" id="cd00201">
    <property type="entry name" value="WW"/>
    <property type="match status" value="2"/>
</dbReference>
<feature type="domain" description="WW" evidence="6">
    <location>
        <begin position="1177"/>
        <end position="1211"/>
    </location>
</feature>
<keyword evidence="8" id="KW-1185">Reference proteome</keyword>
<comment type="subcellular location">
    <subcellularLocation>
        <location evidence="1">Cytoplasm</location>
    </subcellularLocation>
</comment>
<evidence type="ECO:0000259" key="6">
    <source>
        <dbReference type="PROSITE" id="PS50020"/>
    </source>
</evidence>
<dbReference type="PROSITE" id="PS01159">
    <property type="entry name" value="WW_DOMAIN_1"/>
    <property type="match status" value="1"/>
</dbReference>
<keyword evidence="4" id="KW-0112">Calmodulin-binding</keyword>